<dbReference type="PROSITE" id="PS51257">
    <property type="entry name" value="PROKAR_LIPOPROTEIN"/>
    <property type="match status" value="1"/>
</dbReference>
<dbReference type="EMBL" id="CP016634">
    <property type="protein sequence ID" value="ANY86484.1"/>
    <property type="molecule type" value="Genomic_DNA"/>
</dbReference>
<organism evidence="2">
    <name type="scientific">Pseudomonas putida</name>
    <name type="common">Arthrobacter siderocapsulatus</name>
    <dbReference type="NCBI Taxonomy" id="303"/>
    <lineage>
        <taxon>Bacteria</taxon>
        <taxon>Pseudomonadati</taxon>
        <taxon>Pseudomonadota</taxon>
        <taxon>Gammaproteobacteria</taxon>
        <taxon>Pseudomonadales</taxon>
        <taxon>Pseudomonadaceae</taxon>
        <taxon>Pseudomonas</taxon>
    </lineage>
</organism>
<feature type="signal peptide" evidence="1">
    <location>
        <begin position="1"/>
        <end position="19"/>
    </location>
</feature>
<protein>
    <recommendedName>
        <fullName evidence="3">Lipoprotein</fullName>
    </recommendedName>
</protein>
<accession>A0A1B2F2R8</accession>
<evidence type="ECO:0000313" key="2">
    <source>
        <dbReference type="EMBL" id="ANY86484.1"/>
    </source>
</evidence>
<proteinExistence type="predicted"/>
<evidence type="ECO:0000256" key="1">
    <source>
        <dbReference type="SAM" id="SignalP"/>
    </source>
</evidence>
<evidence type="ECO:0008006" key="3">
    <source>
        <dbReference type="Google" id="ProtNLM"/>
    </source>
</evidence>
<sequence length="116" mass="12476">MRALVPMVAALVLVGCASATMDAARSNAPTAQLDSHKTPDIVAQCIQFSWQEEAAFGVDASGYLEPRKQGGFTVYTREAESFADIYPQAGGTHVDYYAQKNDTMALRRRAAAATCL</sequence>
<gene>
    <name evidence="2" type="ORF">IEC33019_0907</name>
</gene>
<reference evidence="2" key="1">
    <citation type="submission" date="2016-07" db="EMBL/GenBank/DDBJ databases">
        <title>New class B carbapenemase carried by novel plasmid in Pseudomonas putida enviromental strain in eastern Amazonia.</title>
        <authorList>
            <person name="Souza C.O."/>
            <person name="Lima K.V."/>
            <person name="Brasiliense D.M."/>
            <person name="Perez-Chaparro P.J."/>
            <person name="Mamizuka E.M."/>
            <person name="Lima M.O."/>
            <person name="Lima L.N."/>
            <person name="McCulloch J.A."/>
        </authorList>
    </citation>
    <scope>NUCLEOTIDE SEQUENCE [LARGE SCALE GENOMIC DNA]</scope>
    <source>
        <strain evidence="2">IEC33019</strain>
    </source>
</reference>
<dbReference type="AlphaFoldDB" id="A0A1B2F2R8"/>
<name>A0A1B2F2R8_PSEPU</name>
<feature type="chain" id="PRO_5008536706" description="Lipoprotein" evidence="1">
    <location>
        <begin position="20"/>
        <end position="116"/>
    </location>
</feature>
<keyword evidence="1" id="KW-0732">Signal</keyword>
<dbReference type="RefSeq" id="WP_070092623.1">
    <property type="nucleotide sequence ID" value="NZ_CP016634.1"/>
</dbReference>